<dbReference type="EMBL" id="FQUG01000007">
    <property type="protein sequence ID" value="SHF13350.1"/>
    <property type="molecule type" value="Genomic_DNA"/>
</dbReference>
<proteinExistence type="predicted"/>
<sequence>MERRSNVWKGLVTTASLCIFCCALFLGYYEQTAEARAEVRVAEREMKKSRDYQGGGAIYERARRIIYGMNPPSGPEGRIRIAVVIDGSEDLLVEDQVKDEIYKQIRNKFPREEFAVMKGTDVVTKLLQFEEDKGYEEWSASTTEWSNDNGDSGKNINRGARALDKDGLPLPGRQPNNISYVSREDFVRAGRACDYDYIFAVTISHGDSSYAETHNFIIYQSVTRKKSVWLRVRFVDMASGNYLYRRDVAAYGETGGHRGRARIYSQGVREAMKEVMDDIAVTY</sequence>
<protein>
    <submittedName>
        <fullName evidence="2">Uncharacterized protein</fullName>
    </submittedName>
</protein>
<evidence type="ECO:0000313" key="2">
    <source>
        <dbReference type="EMBL" id="SHF13350.1"/>
    </source>
</evidence>
<reference evidence="2 3" key="1">
    <citation type="submission" date="2016-11" db="EMBL/GenBank/DDBJ databases">
        <authorList>
            <person name="Jaros S."/>
            <person name="Januszkiewicz K."/>
            <person name="Wedrychowicz H."/>
        </authorList>
    </citation>
    <scope>NUCLEOTIDE SEQUENCE [LARGE SCALE GENOMIC DNA]</scope>
    <source>
        <strain evidence="2 3">DSM 10502</strain>
    </source>
</reference>
<dbReference type="AlphaFoldDB" id="A0A1M4Z5S8"/>
<evidence type="ECO:0000256" key="1">
    <source>
        <dbReference type="SAM" id="MobiDB-lite"/>
    </source>
</evidence>
<feature type="compositionally biased region" description="Polar residues" evidence="1">
    <location>
        <begin position="140"/>
        <end position="155"/>
    </location>
</feature>
<dbReference type="Proteomes" id="UP000184404">
    <property type="component" value="Unassembled WGS sequence"/>
</dbReference>
<dbReference type="OrthoDB" id="1662774at2"/>
<keyword evidence="3" id="KW-1185">Reference proteome</keyword>
<name>A0A1M4Z5S8_9FIRM</name>
<gene>
    <name evidence="2" type="ORF">SAMN02745190_01931</name>
</gene>
<organism evidence="2 3">
    <name type="scientific">Schwartzia succinivorans DSM 10502</name>
    <dbReference type="NCBI Taxonomy" id="1123243"/>
    <lineage>
        <taxon>Bacteria</taxon>
        <taxon>Bacillati</taxon>
        <taxon>Bacillota</taxon>
        <taxon>Negativicutes</taxon>
        <taxon>Selenomonadales</taxon>
        <taxon>Selenomonadaceae</taxon>
        <taxon>Schwartzia</taxon>
    </lineage>
</organism>
<dbReference type="STRING" id="1123243.SAMN02745190_01931"/>
<dbReference type="RefSeq" id="WP_072936011.1">
    <property type="nucleotide sequence ID" value="NZ_FQUG01000007.1"/>
</dbReference>
<feature type="region of interest" description="Disordered" evidence="1">
    <location>
        <begin position="140"/>
        <end position="168"/>
    </location>
</feature>
<accession>A0A1M4Z5S8</accession>
<evidence type="ECO:0000313" key="3">
    <source>
        <dbReference type="Proteomes" id="UP000184404"/>
    </source>
</evidence>